<feature type="transmembrane region" description="Helical" evidence="5">
    <location>
        <begin position="88"/>
        <end position="108"/>
    </location>
</feature>
<feature type="transmembrane region" description="Helical" evidence="5">
    <location>
        <begin position="655"/>
        <end position="675"/>
    </location>
</feature>
<comment type="subcellular location">
    <subcellularLocation>
        <location evidence="1">Membrane</location>
        <topology evidence="1">Multi-pass membrane protein</topology>
    </subcellularLocation>
</comment>
<evidence type="ECO:0000259" key="7">
    <source>
        <dbReference type="Pfam" id="PF00662"/>
    </source>
</evidence>
<name>A0A9Y1FLA1_9ARCH</name>
<sequence>MEAIIITVLLTVLVPLVGSLISPLLNKILKEKIHFYAIAIAVITAALGITSFSIGLRMEEIEPWTFNWIKDLLNPGEFIQGGIFLDKFSLLMLMLVSVIAMLIVIFSHDYMHGDDALPRYYFWILFFIGSMLGLIVSDNLIQLFIFWEGVGLASYGLIGFWNRENENVKSGTKAFLVTRAGDMGLLAAIILIYFNVGTLSFSEFTSDFGNILGESKLIVLVGVLILVGIAGKSAQFPLQFWLPEAMAGPSTVSALIHAATMVKAGIYLGGRFLPYFLTAAPLYAEQLEVLFLIIAAVGVFTAFLAASIGMAAREFKKILAFSTISQLGYMLLAIGVAGLLHNGEDALFASIFHMTSHMFFKALLFLGAGAILHSVTTTKDIFEMGGLRKYMPKTTLLFSAGALSLAGIPPFAGFFSKETIFSKIIEYIEETSSVWGWIFLSLAVIAAIMTLFYTMRMIGVVFFGESGEHVKEAEKHGHLHDPSWFMMGPLLVLAIGSTIWGFFGGLIEHWFYHGDQTYGEWIGHIFRNGWGWLILAIIVIVGGIPGYLIYFRKVNNTFFANSFLQKFLYNRWYWNSLMLTVFVDGTTKVGDLLQYPEKALDHGTNSLASGVLATANAFEVLDRKIVDGAVNKIAYGFQWMGMKLRRFETGFISQYLWIGAFGFVILLIGVTLAIIL</sequence>
<keyword evidence="3 5" id="KW-1133">Transmembrane helix</keyword>
<keyword evidence="8" id="KW-0560">Oxidoreductase</keyword>
<keyword evidence="2 5" id="KW-0812">Transmembrane</keyword>
<dbReference type="Gene3D" id="1.20.5.2700">
    <property type="match status" value="1"/>
</dbReference>
<evidence type="ECO:0000256" key="2">
    <source>
        <dbReference type="ARBA" id="ARBA00022692"/>
    </source>
</evidence>
<evidence type="ECO:0000256" key="1">
    <source>
        <dbReference type="ARBA" id="ARBA00004141"/>
    </source>
</evidence>
<organism evidence="8">
    <name type="scientific">Candidatus Heimdallarchaeum aukensis</name>
    <dbReference type="NCBI Taxonomy" id="2876573"/>
    <lineage>
        <taxon>Archaea</taxon>
        <taxon>Promethearchaeati</taxon>
        <taxon>Candidatus Heimdallarchaeota</taxon>
        <taxon>Candidatus Heimdallarchaeia (ex Rinke et al. 2021) (nom. nud.)</taxon>
        <taxon>Candidatus Heimdallarchaeales</taxon>
        <taxon>Candidatus Heimdallarchaeaceae</taxon>
        <taxon>Candidatus Heimdallarchaeum</taxon>
    </lineage>
</organism>
<feature type="transmembrane region" description="Helical" evidence="5">
    <location>
        <begin position="396"/>
        <end position="415"/>
    </location>
</feature>
<feature type="transmembrane region" description="Helical" evidence="5">
    <location>
        <begin position="217"/>
        <end position="234"/>
    </location>
</feature>
<dbReference type="PRINTS" id="PR01434">
    <property type="entry name" value="NADHDHGNASE5"/>
</dbReference>
<feature type="transmembrane region" description="Helical" evidence="5">
    <location>
        <begin position="174"/>
        <end position="196"/>
    </location>
</feature>
<feature type="transmembrane region" description="Helical" evidence="5">
    <location>
        <begin position="290"/>
        <end position="311"/>
    </location>
</feature>
<proteinExistence type="predicted"/>
<dbReference type="NCBIfam" id="TIGR01974">
    <property type="entry name" value="NDH_I_L"/>
    <property type="match status" value="1"/>
</dbReference>
<accession>A0A9Y1FLA1</accession>
<evidence type="ECO:0000259" key="6">
    <source>
        <dbReference type="Pfam" id="PF00361"/>
    </source>
</evidence>
<reference evidence="8" key="1">
    <citation type="journal article" date="2022" name="Nat. Microbiol.">
        <title>Unique mobile elements and scalable gene flow at the prokaryote-eukaryote boundary revealed by circularized Asgard archaea genomes.</title>
        <authorList>
            <person name="Wu F."/>
            <person name="Speth D.R."/>
            <person name="Philosof A."/>
            <person name="Cremiere A."/>
            <person name="Narayanan A."/>
            <person name="Barco R.A."/>
            <person name="Connon S.A."/>
            <person name="Amend J.P."/>
            <person name="Antoshechkin I.A."/>
            <person name="Orphan V.J."/>
        </authorList>
    </citation>
    <scope>NUCLEOTIDE SEQUENCE</scope>
    <source>
        <strain evidence="8">PM71</strain>
    </source>
</reference>
<dbReference type="GO" id="GO:0015990">
    <property type="term" value="P:electron transport coupled proton transport"/>
    <property type="evidence" value="ECO:0007669"/>
    <property type="project" value="TreeGrafter"/>
</dbReference>
<dbReference type="GO" id="GO:0008137">
    <property type="term" value="F:NADH dehydrogenase (ubiquinone) activity"/>
    <property type="evidence" value="ECO:0007669"/>
    <property type="project" value="InterPro"/>
</dbReference>
<dbReference type="Pfam" id="PF00662">
    <property type="entry name" value="Proton_antipo_N"/>
    <property type="match status" value="1"/>
</dbReference>
<evidence type="ECO:0000256" key="5">
    <source>
        <dbReference type="SAM" id="Phobius"/>
    </source>
</evidence>
<feature type="transmembrane region" description="Helical" evidence="5">
    <location>
        <begin position="318"/>
        <end position="340"/>
    </location>
</feature>
<dbReference type="InterPro" id="IPR003945">
    <property type="entry name" value="NU5C-like"/>
</dbReference>
<gene>
    <name evidence="8" type="ORF">K9W45_12235</name>
</gene>
<dbReference type="PANTHER" id="PTHR42829">
    <property type="entry name" value="NADH-UBIQUINONE OXIDOREDUCTASE CHAIN 5"/>
    <property type="match status" value="1"/>
</dbReference>
<dbReference type="InterPro" id="IPR001750">
    <property type="entry name" value="ND/Mrp_TM"/>
</dbReference>
<dbReference type="InterPro" id="IPR001516">
    <property type="entry name" value="Proton_antipo_N"/>
</dbReference>
<feature type="transmembrane region" description="Helical" evidence="5">
    <location>
        <begin position="120"/>
        <end position="136"/>
    </location>
</feature>
<dbReference type="PRINTS" id="PR01435">
    <property type="entry name" value="NPOXDRDTASE5"/>
</dbReference>
<dbReference type="Proteomes" id="UP001201020">
    <property type="component" value="Chromosome"/>
</dbReference>
<feature type="transmembrane region" description="Helical" evidence="5">
    <location>
        <begin position="346"/>
        <end position="375"/>
    </location>
</feature>
<feature type="domain" description="NADH-Ubiquinone oxidoreductase (complex I) chain 5 N-terminal" evidence="7">
    <location>
        <begin position="82"/>
        <end position="121"/>
    </location>
</feature>
<evidence type="ECO:0000256" key="4">
    <source>
        <dbReference type="ARBA" id="ARBA00023136"/>
    </source>
</evidence>
<feature type="transmembrane region" description="Helical" evidence="5">
    <location>
        <begin position="35"/>
        <end position="56"/>
    </location>
</feature>
<dbReference type="Pfam" id="PF00361">
    <property type="entry name" value="Proton_antipo_M"/>
    <property type="match status" value="1"/>
</dbReference>
<dbReference type="AlphaFoldDB" id="A0A9Y1FLA1"/>
<dbReference type="GO" id="GO:0016020">
    <property type="term" value="C:membrane"/>
    <property type="evidence" value="ECO:0007669"/>
    <property type="project" value="UniProtKB-SubCell"/>
</dbReference>
<dbReference type="GO" id="GO:0003954">
    <property type="term" value="F:NADH dehydrogenase activity"/>
    <property type="evidence" value="ECO:0007669"/>
    <property type="project" value="TreeGrafter"/>
</dbReference>
<dbReference type="PANTHER" id="PTHR42829:SF2">
    <property type="entry name" value="NADH-UBIQUINONE OXIDOREDUCTASE CHAIN 5"/>
    <property type="match status" value="1"/>
</dbReference>
<evidence type="ECO:0000256" key="3">
    <source>
        <dbReference type="ARBA" id="ARBA00022989"/>
    </source>
</evidence>
<keyword evidence="4 5" id="KW-0472">Membrane</keyword>
<dbReference type="EC" id="1.6.5.-" evidence="8"/>
<feature type="transmembrane region" description="Helical" evidence="5">
    <location>
        <begin position="530"/>
        <end position="550"/>
    </location>
</feature>
<feature type="transmembrane region" description="Helical" evidence="5">
    <location>
        <begin position="484"/>
        <end position="503"/>
    </location>
</feature>
<feature type="transmembrane region" description="Helical" evidence="5">
    <location>
        <begin position="143"/>
        <end position="162"/>
    </location>
</feature>
<protein>
    <submittedName>
        <fullName evidence="8">NADH-quinone oxidoreductase subunit L</fullName>
        <ecNumber evidence="8">1.6.5.-</ecNumber>
    </submittedName>
</protein>
<feature type="transmembrane region" description="Helical" evidence="5">
    <location>
        <begin position="435"/>
        <end position="463"/>
    </location>
</feature>
<feature type="domain" description="NADH:quinone oxidoreductase/Mrp antiporter transmembrane" evidence="6">
    <location>
        <begin position="137"/>
        <end position="427"/>
    </location>
</feature>
<dbReference type="EMBL" id="CP084166">
    <property type="protein sequence ID" value="UJG40589.1"/>
    <property type="molecule type" value="Genomic_DNA"/>
</dbReference>
<dbReference type="GO" id="GO:0042773">
    <property type="term" value="P:ATP synthesis coupled electron transport"/>
    <property type="evidence" value="ECO:0007669"/>
    <property type="project" value="InterPro"/>
</dbReference>
<dbReference type="InterPro" id="IPR018393">
    <property type="entry name" value="NADHpl_OxRdtase_5_subgr"/>
</dbReference>
<evidence type="ECO:0000313" key="8">
    <source>
        <dbReference type="EMBL" id="UJG40589.1"/>
    </source>
</evidence>